<evidence type="ECO:0000256" key="3">
    <source>
        <dbReference type="ARBA" id="ARBA00022777"/>
    </source>
</evidence>
<gene>
    <name evidence="7" type="ORF">JR064_09980</name>
</gene>
<evidence type="ECO:0000259" key="6">
    <source>
        <dbReference type="PROSITE" id="PS50011"/>
    </source>
</evidence>
<dbReference type="Gene3D" id="1.10.510.10">
    <property type="entry name" value="Transferase(Phosphotransferase) domain 1"/>
    <property type="match status" value="1"/>
</dbReference>
<proteinExistence type="predicted"/>
<dbReference type="PROSITE" id="PS50005">
    <property type="entry name" value="TPR"/>
    <property type="match status" value="2"/>
</dbReference>
<dbReference type="Gene3D" id="3.30.200.20">
    <property type="entry name" value="Phosphorylase Kinase, domain 1"/>
    <property type="match status" value="1"/>
</dbReference>
<name>A0ABS3B2G1_9XANT</name>
<dbReference type="PANTHER" id="PTHR43289">
    <property type="entry name" value="MITOGEN-ACTIVATED PROTEIN KINASE KINASE KINASE 20-RELATED"/>
    <property type="match status" value="1"/>
</dbReference>
<dbReference type="Pfam" id="PF13181">
    <property type="entry name" value="TPR_8"/>
    <property type="match status" value="1"/>
</dbReference>
<feature type="repeat" description="TPR" evidence="5">
    <location>
        <begin position="655"/>
        <end position="688"/>
    </location>
</feature>
<dbReference type="PANTHER" id="PTHR43289:SF34">
    <property type="entry name" value="SERINE_THREONINE-PROTEIN KINASE YBDM-RELATED"/>
    <property type="match status" value="1"/>
</dbReference>
<feature type="repeat" description="TPR" evidence="5">
    <location>
        <begin position="571"/>
        <end position="604"/>
    </location>
</feature>
<organism evidence="7 8">
    <name type="scientific">Xanthomonas bonasiae</name>
    <dbReference type="NCBI Taxonomy" id="2810351"/>
    <lineage>
        <taxon>Bacteria</taxon>
        <taxon>Pseudomonadati</taxon>
        <taxon>Pseudomonadota</taxon>
        <taxon>Gammaproteobacteria</taxon>
        <taxon>Lysobacterales</taxon>
        <taxon>Lysobacteraceae</taxon>
        <taxon>Xanthomonas</taxon>
    </lineage>
</organism>
<dbReference type="InterPro" id="IPR000719">
    <property type="entry name" value="Prot_kinase_dom"/>
</dbReference>
<dbReference type="EMBL" id="JAFIWB010000008">
    <property type="protein sequence ID" value="MBN6102495.1"/>
    <property type="molecule type" value="Genomic_DNA"/>
</dbReference>
<keyword evidence="1" id="KW-0808">Transferase</keyword>
<dbReference type="SUPFAM" id="SSF56112">
    <property type="entry name" value="Protein kinase-like (PK-like)"/>
    <property type="match status" value="1"/>
</dbReference>
<dbReference type="InterPro" id="IPR008271">
    <property type="entry name" value="Ser/Thr_kinase_AS"/>
</dbReference>
<dbReference type="Gene3D" id="1.25.40.10">
    <property type="entry name" value="Tetratricopeptide repeat domain"/>
    <property type="match status" value="3"/>
</dbReference>
<dbReference type="Pfam" id="PF13176">
    <property type="entry name" value="TPR_7"/>
    <property type="match status" value="1"/>
</dbReference>
<dbReference type="SUPFAM" id="SSF48452">
    <property type="entry name" value="TPR-like"/>
    <property type="match status" value="2"/>
</dbReference>
<dbReference type="InterPro" id="IPR019734">
    <property type="entry name" value="TPR_rpt"/>
</dbReference>
<dbReference type="CDD" id="cd14014">
    <property type="entry name" value="STKc_PknB_like"/>
    <property type="match status" value="1"/>
</dbReference>
<evidence type="ECO:0000256" key="2">
    <source>
        <dbReference type="ARBA" id="ARBA00022741"/>
    </source>
</evidence>
<sequence length="916" mass="99719">MSEERWQQVRQLFESVCDLPPAQWQPTLERLSQDPALVQEALALLAAQTVQLQQLAAPLRALAGRMAAPELGVGDRLGPWRLTRFLASGGMGSVFVAERADEQYQRQVAVKLLRGLPDALTAQRLAAERQILASLQHPNIARLYDGGATPGGQPYLVMEYVDGIALDRYLQEQAPDLPARLQLFLRICRAVQAAHQRLVLHCDLKPGNVLVRADGEPVLLDFGIARLQDAADGAERGRFCTPPYASPELLAGQPVGVAGDVYSLGVMLIEVLSGQRLPAQTGAGAACPRPSALARLPALRRRLRGDLDAIAAKACAQDPAQRYANVAELATDLQRHLGHRPVQARRGGRRYALARLLRRRWRESAVAAAVLLLSAGFMWRLLETRAQAQREAAIAQQVSQFMTDAFDAADPRSRGAQGTATISAQQVLDRSAAQLDRGLAQSPAVRARLRATLGRAYLNLGQEARAEALLRQAARELGSAQVDEPASASQALSDLAVLLYNQDHGDAALAAATEALRLAERSEARDPLAKATNALGLALSRVGRADEAVAMLQRSLALRMQPGVKTDGGPSTAMHNLGQVFKAKGDQVQAEQWYRRALALKEREFGVRSVDYLHSAEGLAKALAARGALPEASALMQRNLELARALYGAHSPLLADAENELASVYQDAGDFAAARTHYLQALAMLPALGLAQSVDHARYLNNLATLEESRGDLAAAEDLYRQSWQIRRQRLDADDPMTLNAEGNLGRMLLRQDRLGEAEPLLRHAYAGMARLYPADHPRQLVQRLSQVELRMRRGELARAQRELDALRPAAGWPSTQLQRRRDMLAAELAQRAGDRAAALRGWERVVQANQAELGSAAVPTAMARVSLAEALLAVERRDEARAQLQQARPVLVAQLAPQAELLRRLDAGQQTLALR</sequence>
<keyword evidence="5" id="KW-0802">TPR repeat</keyword>
<dbReference type="Pfam" id="PF13424">
    <property type="entry name" value="TPR_12"/>
    <property type="match status" value="2"/>
</dbReference>
<dbReference type="SMART" id="SM00028">
    <property type="entry name" value="TPR"/>
    <property type="match status" value="6"/>
</dbReference>
<dbReference type="RefSeq" id="WP_206229614.1">
    <property type="nucleotide sequence ID" value="NZ_JAFIWB010000008.1"/>
</dbReference>
<dbReference type="InterPro" id="IPR011009">
    <property type="entry name" value="Kinase-like_dom_sf"/>
</dbReference>
<dbReference type="Pfam" id="PF00069">
    <property type="entry name" value="Pkinase"/>
    <property type="match status" value="1"/>
</dbReference>
<comment type="caution">
    <text evidence="7">The sequence shown here is derived from an EMBL/GenBank/DDBJ whole genome shotgun (WGS) entry which is preliminary data.</text>
</comment>
<evidence type="ECO:0000313" key="7">
    <source>
        <dbReference type="EMBL" id="MBN6102495.1"/>
    </source>
</evidence>
<evidence type="ECO:0000256" key="5">
    <source>
        <dbReference type="PROSITE-ProRule" id="PRU00339"/>
    </source>
</evidence>
<feature type="domain" description="Protein kinase" evidence="6">
    <location>
        <begin position="80"/>
        <end position="337"/>
    </location>
</feature>
<evidence type="ECO:0000256" key="1">
    <source>
        <dbReference type="ARBA" id="ARBA00022679"/>
    </source>
</evidence>
<evidence type="ECO:0000313" key="8">
    <source>
        <dbReference type="Proteomes" id="UP000695802"/>
    </source>
</evidence>
<keyword evidence="3" id="KW-0418">Kinase</keyword>
<evidence type="ECO:0000256" key="4">
    <source>
        <dbReference type="ARBA" id="ARBA00022840"/>
    </source>
</evidence>
<dbReference type="InterPro" id="IPR011990">
    <property type="entry name" value="TPR-like_helical_dom_sf"/>
</dbReference>
<keyword evidence="2" id="KW-0547">Nucleotide-binding</keyword>
<accession>A0ABS3B2G1</accession>
<dbReference type="PROSITE" id="PS00108">
    <property type="entry name" value="PROTEIN_KINASE_ST"/>
    <property type="match status" value="1"/>
</dbReference>
<reference evidence="7 8" key="1">
    <citation type="submission" date="2021-02" db="EMBL/GenBank/DDBJ databases">
        <title>Taxonomically Unique Crown Gall-Associated Xanthomonas Stains Have Deficiency in Virulence Repertories.</title>
        <authorList>
            <person name="Mafakheri H."/>
            <person name="Taghavi S.M."/>
            <person name="Dimkic I."/>
            <person name="Nemanja K."/>
            <person name="Osdaghi E."/>
        </authorList>
    </citation>
    <scope>NUCLEOTIDE SEQUENCE [LARGE SCALE GENOMIC DNA]</scope>
    <source>
        <strain evidence="7 8">FX4</strain>
    </source>
</reference>
<dbReference type="Pfam" id="PF13374">
    <property type="entry name" value="TPR_10"/>
    <property type="match status" value="1"/>
</dbReference>
<keyword evidence="8" id="KW-1185">Reference proteome</keyword>
<keyword evidence="4" id="KW-0067">ATP-binding</keyword>
<protein>
    <submittedName>
        <fullName evidence="7">Tetratricopeptide repeat protein</fullName>
    </submittedName>
</protein>
<dbReference type="SMART" id="SM00220">
    <property type="entry name" value="S_TKc"/>
    <property type="match status" value="1"/>
</dbReference>
<dbReference type="PROSITE" id="PS50011">
    <property type="entry name" value="PROTEIN_KINASE_DOM"/>
    <property type="match status" value="1"/>
</dbReference>
<dbReference type="Proteomes" id="UP000695802">
    <property type="component" value="Unassembled WGS sequence"/>
</dbReference>